<feature type="coiled-coil region" evidence="7">
    <location>
        <begin position="167"/>
        <end position="289"/>
    </location>
</feature>
<evidence type="ECO:0000256" key="2">
    <source>
        <dbReference type="ARBA" id="ARBA00022490"/>
    </source>
</evidence>
<comment type="caution">
    <text evidence="9">The sequence shown here is derived from an EMBL/GenBank/DDBJ whole genome shotgun (WGS) entry which is preliminary data.</text>
</comment>
<dbReference type="GO" id="GO:0003677">
    <property type="term" value="F:DNA binding"/>
    <property type="evidence" value="ECO:0007669"/>
    <property type="project" value="UniProtKB-UniRule"/>
</dbReference>
<dbReference type="CDD" id="cd03278">
    <property type="entry name" value="ABC_SMC_barmotin"/>
    <property type="match status" value="1"/>
</dbReference>
<dbReference type="OrthoDB" id="9808768at2"/>
<dbReference type="GO" id="GO:0005694">
    <property type="term" value="C:chromosome"/>
    <property type="evidence" value="ECO:0007669"/>
    <property type="project" value="InterPro"/>
</dbReference>
<dbReference type="Gene3D" id="3.30.70.1620">
    <property type="match status" value="1"/>
</dbReference>
<keyword evidence="6 7" id="KW-0238">DNA-binding</keyword>
<dbReference type="GO" id="GO:0005737">
    <property type="term" value="C:cytoplasm"/>
    <property type="evidence" value="ECO:0007669"/>
    <property type="project" value="UniProtKB-SubCell"/>
</dbReference>
<dbReference type="InterPro" id="IPR011890">
    <property type="entry name" value="SMC_prok"/>
</dbReference>
<keyword evidence="10" id="KW-1185">Reference proteome</keyword>
<dbReference type="SUPFAM" id="SSF75553">
    <property type="entry name" value="Smc hinge domain"/>
    <property type="match status" value="1"/>
</dbReference>
<evidence type="ECO:0000256" key="5">
    <source>
        <dbReference type="ARBA" id="ARBA00023054"/>
    </source>
</evidence>
<dbReference type="SMART" id="SM00968">
    <property type="entry name" value="SMC_hinge"/>
    <property type="match status" value="1"/>
</dbReference>
<dbReference type="Pfam" id="PF06470">
    <property type="entry name" value="SMC_hinge"/>
    <property type="match status" value="1"/>
</dbReference>
<proteinExistence type="inferred from homology"/>
<dbReference type="GO" id="GO:0007059">
    <property type="term" value="P:chromosome segregation"/>
    <property type="evidence" value="ECO:0007669"/>
    <property type="project" value="UniProtKB-UniRule"/>
</dbReference>
<feature type="binding site" evidence="7">
    <location>
        <begin position="32"/>
        <end position="39"/>
    </location>
    <ligand>
        <name>ATP</name>
        <dbReference type="ChEBI" id="CHEBI:30616"/>
    </ligand>
</feature>
<evidence type="ECO:0000256" key="3">
    <source>
        <dbReference type="ARBA" id="ARBA00022741"/>
    </source>
</evidence>
<dbReference type="FunFam" id="3.40.50.300:FF:000984">
    <property type="entry name" value="Chromosome partition protein Smc"/>
    <property type="match status" value="1"/>
</dbReference>
<keyword evidence="4 7" id="KW-0067">ATP-binding</keyword>
<dbReference type="FunFam" id="3.40.50.300:FF:000901">
    <property type="entry name" value="Chromosome partition protein Smc"/>
    <property type="match status" value="1"/>
</dbReference>
<dbReference type="Gene3D" id="3.40.50.300">
    <property type="entry name" value="P-loop containing nucleotide triphosphate hydrolases"/>
    <property type="match status" value="2"/>
</dbReference>
<dbReference type="PIRSF" id="PIRSF005719">
    <property type="entry name" value="SMC"/>
    <property type="match status" value="1"/>
</dbReference>
<feature type="coiled-coil region" evidence="7">
    <location>
        <begin position="760"/>
        <end position="885"/>
    </location>
</feature>
<dbReference type="GO" id="GO:0007062">
    <property type="term" value="P:sister chromatid cohesion"/>
    <property type="evidence" value="ECO:0007669"/>
    <property type="project" value="InterPro"/>
</dbReference>
<sequence>MFLKRLDVIGFKSFADRVELEIAPGVTAVVGPNGSGKSNISDAIRWVLGEQSARSLRGAKMEDVIFSGSQARKPVNFCEVTLTLDNHNGILPVDFAEVSVTRRVYRSGESEYLINKTPCRLRDIAELFMDTGVGREAYSIIGQGRIEEILSNKSDERRGVFEEAAGIVKFKWRKREAERKLAEADQNLVRVNDVLAELAQQVDSLAEKAEIAKQYKMVASATEKLQIAVLAAEISELSQKRMALVAERDELLQKIELQERKEKEAESLLKQVKERFEKVEVEFSELSEQFVQATARVEQCVAERRLALERQESAILQLDELRAQRERVASRQIALEANLLSHRAEVYELEQRVANLRGEVRRKLDEQDGSGLIAQLRERMTEARASMIEVMRRQAGERNQQKTLLQERDQKLRKLERHEFEQSELTKKVTDVENKLSLCENELTRLANATQEISQATDEVYKTLAIKEAELRTDTAKVEQLERQKVEILSRHRTLQDLQRDLDGYASGPKAVLRASQKSELTGIHGVVADLIQVSKEYELAIETALGGSLQHLVVESEIDARHAIDFLKKRQLGRATFLPLETIAGRRLAQRDLQAIDSLPGFIGLASDLVQVDRRYQAIVESLLGNVVIAEQLAHANAIAKHLHYRVRIVTLGGDVVHPGGSMTGGSTGKRSVGLLGRAREIQALEERARDVSVQINEVSRHQQACETAVREMRERRAQLQGELGKIAEAARVQELHQNTYIAEQKALMERIQMLLRDRELTNTELQACEAQLTEVENTLEKVGEEVRQSEAQIKVLEEELLQAEAKVSGHNERLTELRVALAEQEEALRRALLAGQQLESQLGAVGTERERIETEQQAMIVRIAQLRSKVEAEELQATCAQEDKQQVETVLESRREERALLLKKLEHVAQVEQTIRAESDKLRQRMHQVEVSASKMDGELETKSDHLRTEFQLGYELAKQQYPLAESLVQARSKLAALRQELEVFGDVNVGAIEEYELVRERYGFLQNEASDLTAAKQQLTSLIAEIDEEMASRFKETFAAIRQRFQEVFCSLFEGGKADVFLIDEEDPLHSGIEITAEPPGKKMQTLSLLSGGERALTALALLFAILHVKPVPFCVLDEVEAALDEANVSRFAEYLQSFSRQTQFVVITHRRGTMEAADVLYGVTMQDSGVSKVVSVRVLEEEITSEKHLA</sequence>
<dbReference type="GO" id="GO:0006260">
    <property type="term" value="P:DNA replication"/>
    <property type="evidence" value="ECO:0007669"/>
    <property type="project" value="UniProtKB-UniRule"/>
</dbReference>
<dbReference type="InterPro" id="IPR024704">
    <property type="entry name" value="SMC"/>
</dbReference>
<dbReference type="InterPro" id="IPR003395">
    <property type="entry name" value="RecF/RecN/SMC_N"/>
</dbReference>
<comment type="subunit">
    <text evidence="7">Homodimer.</text>
</comment>
<dbReference type="AlphaFoldDB" id="A0A2U3D7V1"/>
<evidence type="ECO:0000313" key="9">
    <source>
        <dbReference type="EMBL" id="PWI57355.1"/>
    </source>
</evidence>
<evidence type="ECO:0000313" key="10">
    <source>
        <dbReference type="Proteomes" id="UP000245380"/>
    </source>
</evidence>
<organism evidence="9 10">
    <name type="scientific">Sulfoacidibacillus thermotolerans</name>
    <name type="common">Acidibacillus sulfuroxidans</name>
    <dbReference type="NCBI Taxonomy" id="1765684"/>
    <lineage>
        <taxon>Bacteria</taxon>
        <taxon>Bacillati</taxon>
        <taxon>Bacillota</taxon>
        <taxon>Bacilli</taxon>
        <taxon>Bacillales</taxon>
        <taxon>Alicyclobacillaceae</taxon>
        <taxon>Sulfoacidibacillus</taxon>
    </lineage>
</organism>
<dbReference type="SUPFAM" id="SSF52540">
    <property type="entry name" value="P-loop containing nucleoside triphosphate hydrolases"/>
    <property type="match status" value="1"/>
</dbReference>
<name>A0A2U3D7V1_SULT2</name>
<feature type="domain" description="SMC hinge" evidence="8">
    <location>
        <begin position="522"/>
        <end position="641"/>
    </location>
</feature>
<dbReference type="Pfam" id="PF02463">
    <property type="entry name" value="SMC_N"/>
    <property type="match status" value="1"/>
</dbReference>
<evidence type="ECO:0000256" key="4">
    <source>
        <dbReference type="ARBA" id="ARBA00022840"/>
    </source>
</evidence>
<feature type="coiled-coil region" evidence="7">
    <location>
        <begin position="683"/>
        <end position="731"/>
    </location>
</feature>
<dbReference type="RefSeq" id="WP_109430890.1">
    <property type="nucleotide sequence ID" value="NZ_MPDK01000014.1"/>
</dbReference>
<dbReference type="InterPro" id="IPR036277">
    <property type="entry name" value="SMC_hinge_sf"/>
</dbReference>
<dbReference type="PANTHER" id="PTHR43977">
    <property type="entry name" value="STRUCTURAL MAINTENANCE OF CHROMOSOMES PROTEIN 3"/>
    <property type="match status" value="1"/>
</dbReference>
<dbReference type="Gene3D" id="1.20.1060.20">
    <property type="match status" value="1"/>
</dbReference>
<dbReference type="GO" id="GO:0030261">
    <property type="term" value="P:chromosome condensation"/>
    <property type="evidence" value="ECO:0007669"/>
    <property type="project" value="InterPro"/>
</dbReference>
<evidence type="ECO:0000256" key="7">
    <source>
        <dbReference type="HAMAP-Rule" id="MF_01894"/>
    </source>
</evidence>
<dbReference type="GO" id="GO:0005524">
    <property type="term" value="F:ATP binding"/>
    <property type="evidence" value="ECO:0007669"/>
    <property type="project" value="UniProtKB-UniRule"/>
</dbReference>
<keyword evidence="3 7" id="KW-0547">Nucleotide-binding</keyword>
<dbReference type="InterPro" id="IPR027417">
    <property type="entry name" value="P-loop_NTPase"/>
</dbReference>
<keyword evidence="2 7" id="KW-0963">Cytoplasm</keyword>
<dbReference type="HAMAP" id="MF_01894">
    <property type="entry name" value="Smc_prok"/>
    <property type="match status" value="1"/>
</dbReference>
<dbReference type="Proteomes" id="UP000245380">
    <property type="component" value="Unassembled WGS sequence"/>
</dbReference>
<evidence type="ECO:0000259" key="8">
    <source>
        <dbReference type="SMART" id="SM00968"/>
    </source>
</evidence>
<dbReference type="InterPro" id="IPR010935">
    <property type="entry name" value="SMC_hinge"/>
</dbReference>
<comment type="similarity">
    <text evidence="7">Belongs to the SMC family.</text>
</comment>
<dbReference type="EMBL" id="MPDK01000014">
    <property type="protein sequence ID" value="PWI57355.1"/>
    <property type="molecule type" value="Genomic_DNA"/>
</dbReference>
<comment type="function">
    <text evidence="7">Required for chromosome condensation and partitioning.</text>
</comment>
<reference evidence="9 10" key="1">
    <citation type="submission" date="2016-11" db="EMBL/GenBank/DDBJ databases">
        <title>Comparative genomics of Acidibacillus ferroxidans species.</title>
        <authorList>
            <person name="Oliveira G."/>
            <person name="Nunes G."/>
            <person name="Oliveira R."/>
            <person name="Araujo F."/>
            <person name="Salim A."/>
            <person name="Scholte L."/>
            <person name="Morais D."/>
            <person name="Nancucheo I."/>
            <person name="Johnson D.B."/>
            <person name="Grail B."/>
            <person name="Bittencourt J."/>
            <person name="Valadares R."/>
        </authorList>
    </citation>
    <scope>NUCLEOTIDE SEQUENCE [LARGE SCALE GENOMIC DNA]</scope>
    <source>
        <strain evidence="9 10">Y002</strain>
    </source>
</reference>
<dbReference type="GO" id="GO:0016887">
    <property type="term" value="F:ATP hydrolysis activity"/>
    <property type="evidence" value="ECO:0007669"/>
    <property type="project" value="InterPro"/>
</dbReference>
<evidence type="ECO:0000256" key="6">
    <source>
        <dbReference type="ARBA" id="ARBA00023125"/>
    </source>
</evidence>
<feature type="coiled-coil region" evidence="7">
    <location>
        <begin position="318"/>
        <end position="498"/>
    </location>
</feature>
<dbReference type="NCBIfam" id="TIGR02168">
    <property type="entry name" value="SMC_prok_B"/>
    <property type="match status" value="1"/>
</dbReference>
<keyword evidence="5 7" id="KW-0175">Coiled coil</keyword>
<comment type="domain">
    <text evidence="7">Contains large globular domains required for ATP hydrolysis at each terminus and a third globular domain forming a flexible hinge near the middle of the molecule. These domains are separated by coiled-coil structures.</text>
</comment>
<protein>
    <recommendedName>
        <fullName evidence="7">Chromosome partition protein Smc</fullName>
    </recommendedName>
</protein>
<comment type="subcellular location">
    <subcellularLocation>
        <location evidence="1 7">Cytoplasm</location>
    </subcellularLocation>
</comment>
<gene>
    <name evidence="7" type="primary">smc</name>
    <name evidence="9" type="ORF">BM613_09170</name>
</gene>
<evidence type="ECO:0000256" key="1">
    <source>
        <dbReference type="ARBA" id="ARBA00004496"/>
    </source>
</evidence>
<accession>A0A2U3D7V1</accession>